<dbReference type="Pfam" id="PF02433">
    <property type="entry name" value="FixO"/>
    <property type="match status" value="1"/>
</dbReference>
<dbReference type="Pfam" id="PF13442">
    <property type="entry name" value="Cytochrome_CBB3"/>
    <property type="match status" value="1"/>
</dbReference>
<keyword evidence="1 4" id="KW-0349">Heme</keyword>
<dbReference type="PROSITE" id="PS51007">
    <property type="entry name" value="CYTC"/>
    <property type="match status" value="2"/>
</dbReference>
<evidence type="ECO:0000256" key="1">
    <source>
        <dbReference type="ARBA" id="ARBA00022617"/>
    </source>
</evidence>
<dbReference type="InterPro" id="IPR051459">
    <property type="entry name" value="Cytochrome_c-type_DH"/>
</dbReference>
<dbReference type="PANTHER" id="PTHR35008">
    <property type="entry name" value="BLL4482 PROTEIN-RELATED"/>
    <property type="match status" value="1"/>
</dbReference>
<keyword evidence="2 4" id="KW-0479">Metal-binding</keyword>
<evidence type="ECO:0000313" key="6">
    <source>
        <dbReference type="EMBL" id="MDN3688580.1"/>
    </source>
</evidence>
<dbReference type="InterPro" id="IPR036909">
    <property type="entry name" value="Cyt_c-like_dom_sf"/>
</dbReference>
<comment type="caution">
    <text evidence="6">The sequence shown here is derived from an EMBL/GenBank/DDBJ whole genome shotgun (WGS) entry which is preliminary data.</text>
</comment>
<name>A0ABT8C7S7_9BACT</name>
<gene>
    <name evidence="6" type="ORF">QWZ15_12120</name>
</gene>
<feature type="domain" description="Cytochrome c" evidence="5">
    <location>
        <begin position="225"/>
        <end position="310"/>
    </location>
</feature>
<dbReference type="EMBL" id="JAUFQS010000010">
    <property type="protein sequence ID" value="MDN3688580.1"/>
    <property type="molecule type" value="Genomic_DNA"/>
</dbReference>
<organism evidence="6 7">
    <name type="scientific">Cyclobacterium jeungdonense</name>
    <dbReference type="NCBI Taxonomy" id="708087"/>
    <lineage>
        <taxon>Bacteria</taxon>
        <taxon>Pseudomonadati</taxon>
        <taxon>Bacteroidota</taxon>
        <taxon>Cytophagia</taxon>
        <taxon>Cytophagales</taxon>
        <taxon>Cyclobacteriaceae</taxon>
        <taxon>Cyclobacterium</taxon>
    </lineage>
</organism>
<accession>A0ABT8C7S7</accession>
<evidence type="ECO:0000256" key="3">
    <source>
        <dbReference type="ARBA" id="ARBA00023004"/>
    </source>
</evidence>
<evidence type="ECO:0000259" key="5">
    <source>
        <dbReference type="PROSITE" id="PS51007"/>
    </source>
</evidence>
<dbReference type="InterPro" id="IPR009056">
    <property type="entry name" value="Cyt_c-like_dom"/>
</dbReference>
<dbReference type="SUPFAM" id="SSF46626">
    <property type="entry name" value="Cytochrome c"/>
    <property type="match status" value="2"/>
</dbReference>
<dbReference type="Proteomes" id="UP001236663">
    <property type="component" value="Unassembled WGS sequence"/>
</dbReference>
<evidence type="ECO:0000256" key="2">
    <source>
        <dbReference type="ARBA" id="ARBA00022723"/>
    </source>
</evidence>
<dbReference type="PANTHER" id="PTHR35008:SF8">
    <property type="entry name" value="ALCOHOL DEHYDROGENASE CYTOCHROME C SUBUNIT"/>
    <property type="match status" value="1"/>
</dbReference>
<protein>
    <submittedName>
        <fullName evidence="6">Cbb3-type cytochrome c oxidase subunit II</fullName>
    </submittedName>
</protein>
<feature type="domain" description="Cytochrome c" evidence="5">
    <location>
        <begin position="48"/>
        <end position="197"/>
    </location>
</feature>
<keyword evidence="7" id="KW-1185">Reference proteome</keyword>
<dbReference type="InterPro" id="IPR003468">
    <property type="entry name" value="Cyt_c_oxidase_monohaem-su/FixO"/>
</dbReference>
<keyword evidence="3 4" id="KW-0408">Iron</keyword>
<evidence type="ECO:0000256" key="4">
    <source>
        <dbReference type="PROSITE-ProRule" id="PRU00433"/>
    </source>
</evidence>
<proteinExistence type="predicted"/>
<sequence>MLDFHKNHKLLVGTALFGFLMLSTFVALVPAFQIQQTQPLPSMETFSEEELKGLHIYVQENCMSCHTQQVRNIEMDNTWGKRPSIPSDYYYSKQRQDLWRQSPSLLGSERTGPDLTNVGQRQSGMDWHLLHLYNPRIVVKESIMPSYPWLFDIKEESKIRDTDHLVPVPQEFLNSSTKKVVASQKALDLVAYLQSLKQAEMPKNSSVSFIPSSKENESVDDSGEELLPDGENLYMNNCAACHQADGSGLSGAFPPLAGSTIVNDENPETLIRIIMEGYDARPEYGVMAGFQETLSDEEITAIVNHERSSWGNAADAVTIDEVKEIRSFVNSLK</sequence>
<dbReference type="Gene3D" id="1.10.760.10">
    <property type="entry name" value="Cytochrome c-like domain"/>
    <property type="match status" value="2"/>
</dbReference>
<reference evidence="7" key="1">
    <citation type="journal article" date="2019" name="Int. J. Syst. Evol. Microbiol.">
        <title>The Global Catalogue of Microorganisms (GCM) 10K type strain sequencing project: providing services to taxonomists for standard genome sequencing and annotation.</title>
        <authorList>
            <consortium name="The Broad Institute Genomics Platform"/>
            <consortium name="The Broad Institute Genome Sequencing Center for Infectious Disease"/>
            <person name="Wu L."/>
            <person name="Ma J."/>
        </authorList>
    </citation>
    <scope>NUCLEOTIDE SEQUENCE [LARGE SCALE GENOMIC DNA]</scope>
    <source>
        <strain evidence="7">CECT 7706</strain>
    </source>
</reference>
<evidence type="ECO:0000313" key="7">
    <source>
        <dbReference type="Proteomes" id="UP001236663"/>
    </source>
</evidence>
<dbReference type="RefSeq" id="WP_163386737.1">
    <property type="nucleotide sequence ID" value="NZ_JAUFQS010000010.1"/>
</dbReference>